<protein>
    <submittedName>
        <fullName evidence="1">Uncharacterized protein</fullName>
    </submittedName>
</protein>
<evidence type="ECO:0000313" key="2">
    <source>
        <dbReference type="Proteomes" id="UP000265643"/>
    </source>
</evidence>
<dbReference type="Proteomes" id="UP000265643">
    <property type="component" value="Unassembled WGS sequence"/>
</dbReference>
<evidence type="ECO:0000313" key="1">
    <source>
        <dbReference type="EMBL" id="GCA66034.1"/>
    </source>
</evidence>
<sequence>MSWIRESSRTGALEAFLKGGKVLVLTEFDDGSVAIQRLEELLPEDTRYLVDAVPAVENPEFKQAIEEMVKQKTEELTEESIAPPR</sequence>
<keyword evidence="2" id="KW-1185">Reference proteome</keyword>
<organism evidence="1 2">
    <name type="scientific">Mediterraneibacter butyricigenes</name>
    <dbReference type="NCBI Taxonomy" id="2316025"/>
    <lineage>
        <taxon>Bacteria</taxon>
        <taxon>Bacillati</taxon>
        <taxon>Bacillota</taxon>
        <taxon>Clostridia</taxon>
        <taxon>Lachnospirales</taxon>
        <taxon>Lachnospiraceae</taxon>
        <taxon>Mediterraneibacter</taxon>
    </lineage>
</organism>
<accession>A0A391NXH1</accession>
<gene>
    <name evidence="1" type="ORF">KGMB01110_04700</name>
</gene>
<dbReference type="RefSeq" id="WP_119297439.1">
    <property type="nucleotide sequence ID" value="NZ_BHGK01000001.1"/>
</dbReference>
<proteinExistence type="predicted"/>
<dbReference type="AlphaFoldDB" id="A0A391NXH1"/>
<name>A0A391NXH1_9FIRM</name>
<comment type="caution">
    <text evidence="1">The sequence shown here is derived from an EMBL/GenBank/DDBJ whole genome shotgun (WGS) entry which is preliminary data.</text>
</comment>
<reference evidence="2" key="1">
    <citation type="submission" date="2018-09" db="EMBL/GenBank/DDBJ databases">
        <title>Draft Genome Sequence of Mediterraneibacter sp. KCTC 15684.</title>
        <authorList>
            <person name="Kim J.S."/>
            <person name="Han K.I."/>
            <person name="Suh M.K."/>
            <person name="Lee K.C."/>
            <person name="Eom M.K."/>
            <person name="Lee J.H."/>
            <person name="Park S.H."/>
            <person name="Kang S.W."/>
            <person name="Park J.E."/>
            <person name="Oh B.S."/>
            <person name="Yu S.Y."/>
            <person name="Choi S.H."/>
            <person name="Lee D.H."/>
            <person name="Yoon H."/>
            <person name="Kim B."/>
            <person name="Yang S.J."/>
            <person name="Lee J.S."/>
        </authorList>
    </citation>
    <scope>NUCLEOTIDE SEQUENCE [LARGE SCALE GENOMIC DNA]</scope>
    <source>
        <strain evidence="2">KCTC 15684</strain>
    </source>
</reference>
<dbReference type="EMBL" id="BHGK01000001">
    <property type="protein sequence ID" value="GCA66034.1"/>
    <property type="molecule type" value="Genomic_DNA"/>
</dbReference>